<feature type="non-terminal residue" evidence="3">
    <location>
        <position position="1"/>
    </location>
</feature>
<evidence type="ECO:0000313" key="3">
    <source>
        <dbReference type="EMBL" id="TVU23698.1"/>
    </source>
</evidence>
<dbReference type="GO" id="GO:0080142">
    <property type="term" value="P:regulation of salicylic acid biosynthetic process"/>
    <property type="evidence" value="ECO:0007669"/>
    <property type="project" value="TreeGrafter"/>
</dbReference>
<dbReference type="Pfam" id="PF07887">
    <property type="entry name" value="Calmodulin_bind"/>
    <property type="match status" value="2"/>
</dbReference>
<dbReference type="PANTHER" id="PTHR31713:SF42">
    <property type="entry name" value="PROTEIN SAR DEFICIENT 1"/>
    <property type="match status" value="1"/>
</dbReference>
<accession>A0A5J9UK80</accession>
<reference evidence="3 4" key="1">
    <citation type="journal article" date="2019" name="Sci. Rep.">
        <title>A high-quality genome of Eragrostis curvula grass provides insights into Poaceae evolution and supports new strategies to enhance forage quality.</title>
        <authorList>
            <person name="Carballo J."/>
            <person name="Santos B.A.C.M."/>
            <person name="Zappacosta D."/>
            <person name="Garbus I."/>
            <person name="Selva J.P."/>
            <person name="Gallo C.A."/>
            <person name="Diaz A."/>
            <person name="Albertini E."/>
            <person name="Caccamo M."/>
            <person name="Echenique V."/>
        </authorList>
    </citation>
    <scope>NUCLEOTIDE SEQUENCE [LARGE SCALE GENOMIC DNA]</scope>
    <source>
        <strain evidence="4">cv. Victoria</strain>
        <tissue evidence="3">Leaf</tissue>
    </source>
</reference>
<feature type="domain" description="Calmodulin binding protein central" evidence="2">
    <location>
        <begin position="209"/>
        <end position="276"/>
    </location>
</feature>
<dbReference type="GO" id="GO:0003700">
    <property type="term" value="F:DNA-binding transcription factor activity"/>
    <property type="evidence" value="ECO:0007669"/>
    <property type="project" value="TreeGrafter"/>
</dbReference>
<dbReference type="PANTHER" id="PTHR31713">
    <property type="entry name" value="OS02G0177800 PROTEIN"/>
    <property type="match status" value="1"/>
</dbReference>
<feature type="domain" description="Calmodulin binding protein-like N-terminal" evidence="1">
    <location>
        <begin position="12"/>
        <end position="42"/>
    </location>
</feature>
<evidence type="ECO:0000259" key="2">
    <source>
        <dbReference type="Pfam" id="PF20451"/>
    </source>
</evidence>
<evidence type="ECO:0000313" key="4">
    <source>
        <dbReference type="Proteomes" id="UP000324897"/>
    </source>
</evidence>
<sequence length="335" mass="38297">MVTDDSQNCGCMFRIGVRVVPDSYHGARILEGMTEAFMVRDRHDYELHRSKNYKWLLAFQSQLQHPIYFGHQIRDVIGNPLEVILVDTETGLPSVPHPTLELRIELVSLKQVDWSNSRLYDWPTDELRISMPKRQCIFGDVSLTMKDDGRVTVNDLKIMGYGWDNGCHIGVRVVPGSYNGPVTIHEGMTKSFSVDNKVMKMKRSRLDVGDEVWRLEGISWGGVLHKRLTQNKVRNVKDFLMILAVKPDKLRALTQIVGDDMDDRTWSEIIRHARTCVVPGDKLYTYNTAQATIYVDSIFNLVKVELGGVEWPLQPLDEAQKVSPSSKLLQYYLSS</sequence>
<organism evidence="3 4">
    <name type="scientific">Eragrostis curvula</name>
    <name type="common">weeping love grass</name>
    <dbReference type="NCBI Taxonomy" id="38414"/>
    <lineage>
        <taxon>Eukaryota</taxon>
        <taxon>Viridiplantae</taxon>
        <taxon>Streptophyta</taxon>
        <taxon>Embryophyta</taxon>
        <taxon>Tracheophyta</taxon>
        <taxon>Spermatophyta</taxon>
        <taxon>Magnoliopsida</taxon>
        <taxon>Liliopsida</taxon>
        <taxon>Poales</taxon>
        <taxon>Poaceae</taxon>
        <taxon>PACMAD clade</taxon>
        <taxon>Chloridoideae</taxon>
        <taxon>Eragrostideae</taxon>
        <taxon>Eragrostidinae</taxon>
        <taxon>Eragrostis</taxon>
    </lineage>
</organism>
<dbReference type="Gramene" id="TVU23698">
    <property type="protein sequence ID" value="TVU23698"/>
    <property type="gene ID" value="EJB05_26077"/>
</dbReference>
<dbReference type="InterPro" id="IPR012416">
    <property type="entry name" value="CBP60"/>
</dbReference>
<dbReference type="GO" id="GO:0005634">
    <property type="term" value="C:nucleus"/>
    <property type="evidence" value="ECO:0007669"/>
    <property type="project" value="TreeGrafter"/>
</dbReference>
<gene>
    <name evidence="3" type="ORF">EJB05_26077</name>
</gene>
<evidence type="ECO:0000259" key="1">
    <source>
        <dbReference type="Pfam" id="PF07887"/>
    </source>
</evidence>
<dbReference type="InterPro" id="IPR046830">
    <property type="entry name" value="Calmod_bind_M"/>
</dbReference>
<dbReference type="Proteomes" id="UP000324897">
    <property type="component" value="Chromosome 2"/>
</dbReference>
<dbReference type="Pfam" id="PF20451">
    <property type="entry name" value="Calmod_bind_M"/>
    <property type="match status" value="1"/>
</dbReference>
<dbReference type="InterPro" id="IPR046831">
    <property type="entry name" value="Calmodulin_bind_N"/>
</dbReference>
<dbReference type="AlphaFoldDB" id="A0A5J9UK80"/>
<name>A0A5J9UK80_9POAL</name>
<keyword evidence="4" id="KW-1185">Reference proteome</keyword>
<dbReference type="EMBL" id="RWGY01000013">
    <property type="protein sequence ID" value="TVU23698.1"/>
    <property type="molecule type" value="Genomic_DNA"/>
</dbReference>
<protein>
    <submittedName>
        <fullName evidence="3">Uncharacterized protein</fullName>
    </submittedName>
</protein>
<feature type="domain" description="Calmodulin binding protein-like N-terminal" evidence="1">
    <location>
        <begin position="57"/>
        <end position="195"/>
    </location>
</feature>
<comment type="caution">
    <text evidence="3">The sequence shown here is derived from an EMBL/GenBank/DDBJ whole genome shotgun (WGS) entry which is preliminary data.</text>
</comment>
<dbReference type="GO" id="GO:0005516">
    <property type="term" value="F:calmodulin binding"/>
    <property type="evidence" value="ECO:0007669"/>
    <property type="project" value="InterPro"/>
</dbReference>
<dbReference type="OrthoDB" id="715359at2759"/>
<dbReference type="GO" id="GO:0043565">
    <property type="term" value="F:sequence-specific DNA binding"/>
    <property type="evidence" value="ECO:0007669"/>
    <property type="project" value="TreeGrafter"/>
</dbReference>
<proteinExistence type="predicted"/>